<dbReference type="Pfam" id="PF00754">
    <property type="entry name" value="F5_F8_type_C"/>
    <property type="match status" value="1"/>
</dbReference>
<keyword evidence="9" id="KW-1185">Reference proteome</keyword>
<evidence type="ECO:0000259" key="6">
    <source>
        <dbReference type="PROSITE" id="PS50022"/>
    </source>
</evidence>
<dbReference type="Gene3D" id="3.20.20.80">
    <property type="entry name" value="Glycosidases"/>
    <property type="match status" value="1"/>
</dbReference>
<evidence type="ECO:0008006" key="10">
    <source>
        <dbReference type="Google" id="ProtNLM"/>
    </source>
</evidence>
<feature type="signal peptide" evidence="5">
    <location>
        <begin position="1"/>
        <end position="26"/>
    </location>
</feature>
<dbReference type="SUPFAM" id="SSF49785">
    <property type="entry name" value="Galactose-binding domain-like"/>
    <property type="match status" value="2"/>
</dbReference>
<dbReference type="InterPro" id="IPR000421">
    <property type="entry name" value="FA58C"/>
</dbReference>
<evidence type="ECO:0000313" key="9">
    <source>
        <dbReference type="Proteomes" id="UP001500403"/>
    </source>
</evidence>
<dbReference type="InterPro" id="IPR051822">
    <property type="entry name" value="Glycosyl_Hydrolase_84"/>
</dbReference>
<dbReference type="EMBL" id="BAAAUD010000021">
    <property type="protein sequence ID" value="GAA2936750.1"/>
    <property type="molecule type" value="Genomic_DNA"/>
</dbReference>
<keyword evidence="2 3" id="KW-0326">Glycosidase</keyword>
<evidence type="ECO:0000313" key="8">
    <source>
        <dbReference type="EMBL" id="GAA2936750.1"/>
    </source>
</evidence>
<feature type="active site" description="Proton donor" evidence="3">
    <location>
        <position position="315"/>
    </location>
</feature>
<dbReference type="InterPro" id="IPR049019">
    <property type="entry name" value="NagJ-like_helical"/>
</dbReference>
<dbReference type="Gene3D" id="3.30.379.10">
    <property type="entry name" value="Chitobiase/beta-hexosaminidase domain 2-like"/>
    <property type="match status" value="1"/>
</dbReference>
<dbReference type="Gene3D" id="2.60.120.260">
    <property type="entry name" value="Galactose-binding domain-like"/>
    <property type="match status" value="2"/>
</dbReference>
<dbReference type="InterPro" id="IPR015882">
    <property type="entry name" value="HEX_bac_N"/>
</dbReference>
<accession>A0ABN3X4X6</accession>
<sequence>MTLRLRPLAMLAAALALVLGVPAVGAAADPPADPTAATPSATDPPSGSARRSASAITPRPRNVEERHDRAAITSTVTVVAGAEADAAALKVTRQALLDAGARQVVRGERPVRNRLTVYVGGPGETPQTAEALADLGIEGPAGLPAEGYVLGVGEDLVALSGKDAAGTYYAAQSLRLLLPERGGPGAKVAGVEIRDWPGTAVRGVIEGFYGIPWTHAARLDQLDFYGEHKMNIYVYSPKDDPYLRERWREPYPAAQLAKIEELVDRARARHVEFTYALSPGLSVCYSSEADIKALTDKFETVWDLGVRTYAVPLDDISYTRWNCQADQDKWGTGAAAAGAAQAYLLNRVNQDFIAAHPGAAPLQMVPTEYYNVTPSPYKKALAEQLDDDVVVEWTGVGVIAPVITVAQARAARDVFAHPILLWDNYPVNDYVTNRLLLGPYNGREEGMPAELGSGITANPMNQAYASKIPLITIADYTWNDAAYDPRTSWQTAISEYAGGDAKAEKALRVFSDVNHSSRINAQQAPDLAAEIERFWESEDERSLDGALADLQKSPDVLRDRLPEQEFIDDSEPWLDAAEAWGVATRAALRLVALARDGDGERAWEQRQRLPGLVAAAKSFTYTDLEGRKIPVAVGEGVLDKFTEDAAAEHDRLLGVTGGIRGLTSLPAYQGNTVARMVDGDDSTFFWSGRAAAAGDQVTVDLRKERQVGGVSLAMGKPGSANDYLRQGVLEYSSDGTSWKQLAAFSGQPVVTATAPAGTEARYVRARATAGQTNWLVVREFAVETKDAAVSGGPPPAAGSSLGAAADGDVGRVYRAARAPEQGEALQVDLGGTSEVTSVTVLQPEGGSAQAAVQVREDDGTWLTVGRVDGGYEELTVDYELASAVRLLWSGGGSAPQVAEVIVR</sequence>
<dbReference type="SUPFAM" id="SSF51445">
    <property type="entry name" value="(Trans)glycosidases"/>
    <property type="match status" value="1"/>
</dbReference>
<dbReference type="Proteomes" id="UP001500403">
    <property type="component" value="Unassembled WGS sequence"/>
</dbReference>
<feature type="compositionally biased region" description="Low complexity" evidence="4">
    <location>
        <begin position="27"/>
        <end position="55"/>
    </location>
</feature>
<protein>
    <recommendedName>
        <fullName evidence="10">Beta-N-acetylhexosaminidase</fullName>
    </recommendedName>
</protein>
<feature type="region of interest" description="Disordered" evidence="4">
    <location>
        <begin position="27"/>
        <end position="67"/>
    </location>
</feature>
<dbReference type="InterPro" id="IPR017853">
    <property type="entry name" value="GH"/>
</dbReference>
<keyword evidence="5" id="KW-0732">Signal</keyword>
<dbReference type="SUPFAM" id="SSF55545">
    <property type="entry name" value="beta-N-acetylhexosaminidase-like domain"/>
    <property type="match status" value="1"/>
</dbReference>
<dbReference type="Gene3D" id="1.20.58.460">
    <property type="entry name" value="Hyaluronidase post-catalytic domain-like"/>
    <property type="match status" value="1"/>
</dbReference>
<dbReference type="InterPro" id="IPR011496">
    <property type="entry name" value="O-GlcNAcase_cat"/>
</dbReference>
<dbReference type="PROSITE" id="PS50022">
    <property type="entry name" value="FA58C_3"/>
    <property type="match status" value="1"/>
</dbReference>
<dbReference type="PANTHER" id="PTHR13170">
    <property type="entry name" value="O-GLCNACASE"/>
    <property type="match status" value="1"/>
</dbReference>
<feature type="domain" description="F5/8 type C" evidence="6">
    <location>
        <begin position="640"/>
        <end position="787"/>
    </location>
</feature>
<dbReference type="InterPro" id="IPR029018">
    <property type="entry name" value="Hex-like_dom2"/>
</dbReference>
<dbReference type="SUPFAM" id="SSF140657">
    <property type="entry name" value="Hyaluronidase post-catalytic domain-like"/>
    <property type="match status" value="1"/>
</dbReference>
<evidence type="ECO:0000259" key="7">
    <source>
        <dbReference type="PROSITE" id="PS52009"/>
    </source>
</evidence>
<evidence type="ECO:0000256" key="4">
    <source>
        <dbReference type="SAM" id="MobiDB-lite"/>
    </source>
</evidence>
<comment type="caution">
    <text evidence="8">The sequence shown here is derived from an EMBL/GenBank/DDBJ whole genome shotgun (WGS) entry which is preliminary data.</text>
</comment>
<dbReference type="InterPro" id="IPR008979">
    <property type="entry name" value="Galactose-bd-like_sf"/>
</dbReference>
<reference evidence="8 9" key="1">
    <citation type="journal article" date="2019" name="Int. J. Syst. Evol. Microbiol.">
        <title>The Global Catalogue of Microorganisms (GCM) 10K type strain sequencing project: providing services to taxonomists for standard genome sequencing and annotation.</title>
        <authorList>
            <consortium name="The Broad Institute Genomics Platform"/>
            <consortium name="The Broad Institute Genome Sequencing Center for Infectious Disease"/>
            <person name="Wu L."/>
            <person name="Ma J."/>
        </authorList>
    </citation>
    <scope>NUCLEOTIDE SEQUENCE [LARGE SCALE GENOMIC DNA]</scope>
    <source>
        <strain evidence="8 9">JCM 9088</strain>
    </source>
</reference>
<feature type="chain" id="PRO_5045629402" description="Beta-N-acetylhexosaminidase" evidence="5">
    <location>
        <begin position="27"/>
        <end position="903"/>
    </location>
</feature>
<evidence type="ECO:0000256" key="3">
    <source>
        <dbReference type="PROSITE-ProRule" id="PRU01353"/>
    </source>
</evidence>
<evidence type="ECO:0000256" key="2">
    <source>
        <dbReference type="ARBA" id="ARBA00023295"/>
    </source>
</evidence>
<dbReference type="Pfam" id="PF21774">
    <property type="entry name" value="NagJ_C"/>
    <property type="match status" value="1"/>
</dbReference>
<evidence type="ECO:0000256" key="5">
    <source>
        <dbReference type="SAM" id="SignalP"/>
    </source>
</evidence>
<keyword evidence="1 3" id="KW-0378">Hydrolase</keyword>
<organism evidence="8 9">
    <name type="scientific">Streptomyces enissocaesilis</name>
    <dbReference type="NCBI Taxonomy" id="332589"/>
    <lineage>
        <taxon>Bacteria</taxon>
        <taxon>Bacillati</taxon>
        <taxon>Actinomycetota</taxon>
        <taxon>Actinomycetes</taxon>
        <taxon>Kitasatosporales</taxon>
        <taxon>Streptomycetaceae</taxon>
        <taxon>Streptomyces</taxon>
        <taxon>Streptomyces rochei group</taxon>
    </lineage>
</organism>
<evidence type="ECO:0000256" key="1">
    <source>
        <dbReference type="ARBA" id="ARBA00022801"/>
    </source>
</evidence>
<feature type="domain" description="GH84" evidence="7">
    <location>
        <begin position="200"/>
        <end position="481"/>
    </location>
</feature>
<dbReference type="Pfam" id="PF07555">
    <property type="entry name" value="NAGidase"/>
    <property type="match status" value="1"/>
</dbReference>
<dbReference type="Pfam" id="PF02838">
    <property type="entry name" value="Glyco_hydro_20b"/>
    <property type="match status" value="1"/>
</dbReference>
<name>A0ABN3X4X6_9ACTN</name>
<dbReference type="PANTHER" id="PTHR13170:SF16">
    <property type="entry name" value="PROTEIN O-GLCNACASE"/>
    <property type="match status" value="1"/>
</dbReference>
<dbReference type="PROSITE" id="PS52009">
    <property type="entry name" value="GH84"/>
    <property type="match status" value="1"/>
</dbReference>
<proteinExistence type="inferred from homology"/>
<comment type="similarity">
    <text evidence="3">Belongs to the glycosyl hydrolase 84 family.</text>
</comment>
<gene>
    <name evidence="8" type="ORF">GCM10010446_22360</name>
</gene>